<evidence type="ECO:0000256" key="2">
    <source>
        <dbReference type="ARBA" id="ARBA00023015"/>
    </source>
</evidence>
<organism evidence="9 10">
    <name type="scientific">Mumia flava</name>
    <dbReference type="NCBI Taxonomy" id="1348852"/>
    <lineage>
        <taxon>Bacteria</taxon>
        <taxon>Bacillati</taxon>
        <taxon>Actinomycetota</taxon>
        <taxon>Actinomycetes</taxon>
        <taxon>Propionibacteriales</taxon>
        <taxon>Nocardioidaceae</taxon>
        <taxon>Mumia</taxon>
    </lineage>
</organism>
<dbReference type="PRINTS" id="PR00038">
    <property type="entry name" value="HTHLUXR"/>
</dbReference>
<dbReference type="InterPro" id="IPR039420">
    <property type="entry name" value="WalR-like"/>
</dbReference>
<dbReference type="CDD" id="cd17535">
    <property type="entry name" value="REC_NarL-like"/>
    <property type="match status" value="1"/>
</dbReference>
<dbReference type="PROSITE" id="PS50043">
    <property type="entry name" value="HTH_LUXR_2"/>
    <property type="match status" value="1"/>
</dbReference>
<dbReference type="AlphaFoldDB" id="A0A2M9BHJ5"/>
<dbReference type="InterPro" id="IPR016032">
    <property type="entry name" value="Sig_transdc_resp-reg_C-effctor"/>
</dbReference>
<name>A0A2M9BHJ5_9ACTN</name>
<evidence type="ECO:0000256" key="6">
    <source>
        <dbReference type="SAM" id="MobiDB-lite"/>
    </source>
</evidence>
<keyword evidence="10" id="KW-1185">Reference proteome</keyword>
<dbReference type="InterPro" id="IPR001789">
    <property type="entry name" value="Sig_transdc_resp-reg_receiver"/>
</dbReference>
<reference evidence="9 10" key="1">
    <citation type="submission" date="2017-11" db="EMBL/GenBank/DDBJ databases">
        <title>Genomic Encyclopedia of Archaeal and Bacterial Type Strains, Phase II (KMG-II): From Individual Species to Whole Genera.</title>
        <authorList>
            <person name="Goeker M."/>
        </authorList>
    </citation>
    <scope>NUCLEOTIDE SEQUENCE [LARGE SCALE GENOMIC DNA]</scope>
    <source>
        <strain evidence="9 10">DSM 27763</strain>
    </source>
</reference>
<dbReference type="Gene3D" id="3.40.50.2300">
    <property type="match status" value="1"/>
</dbReference>
<keyword evidence="1 5" id="KW-0597">Phosphoprotein</keyword>
<evidence type="ECO:0000259" key="8">
    <source>
        <dbReference type="PROSITE" id="PS50110"/>
    </source>
</evidence>
<dbReference type="Proteomes" id="UP000230842">
    <property type="component" value="Unassembled WGS sequence"/>
</dbReference>
<dbReference type="GO" id="GO:0006355">
    <property type="term" value="P:regulation of DNA-templated transcription"/>
    <property type="evidence" value="ECO:0007669"/>
    <property type="project" value="InterPro"/>
</dbReference>
<feature type="modified residue" description="4-aspartylphosphate" evidence="5">
    <location>
        <position position="78"/>
    </location>
</feature>
<dbReference type="EMBL" id="PGEZ01000001">
    <property type="protein sequence ID" value="PJJ57409.1"/>
    <property type="molecule type" value="Genomic_DNA"/>
</dbReference>
<dbReference type="SUPFAM" id="SSF52172">
    <property type="entry name" value="CheY-like"/>
    <property type="match status" value="1"/>
</dbReference>
<evidence type="ECO:0000313" key="10">
    <source>
        <dbReference type="Proteomes" id="UP000230842"/>
    </source>
</evidence>
<keyword evidence="3 9" id="KW-0238">DNA-binding</keyword>
<dbReference type="Pfam" id="PF00072">
    <property type="entry name" value="Response_reg"/>
    <property type="match status" value="1"/>
</dbReference>
<dbReference type="GO" id="GO:0003677">
    <property type="term" value="F:DNA binding"/>
    <property type="evidence" value="ECO:0007669"/>
    <property type="project" value="UniProtKB-KW"/>
</dbReference>
<accession>A0A2M9BHJ5</accession>
<feature type="domain" description="HTH luxR-type" evidence="7">
    <location>
        <begin position="170"/>
        <end position="235"/>
    </location>
</feature>
<evidence type="ECO:0000256" key="3">
    <source>
        <dbReference type="ARBA" id="ARBA00023125"/>
    </source>
</evidence>
<evidence type="ECO:0000256" key="5">
    <source>
        <dbReference type="PROSITE-ProRule" id="PRU00169"/>
    </source>
</evidence>
<feature type="region of interest" description="Disordered" evidence="6">
    <location>
        <begin position="1"/>
        <end position="25"/>
    </location>
</feature>
<keyword evidence="4" id="KW-0804">Transcription</keyword>
<dbReference type="PROSITE" id="PS50110">
    <property type="entry name" value="RESPONSE_REGULATORY"/>
    <property type="match status" value="1"/>
</dbReference>
<dbReference type="GO" id="GO:0000160">
    <property type="term" value="P:phosphorelay signal transduction system"/>
    <property type="evidence" value="ECO:0007669"/>
    <property type="project" value="InterPro"/>
</dbReference>
<dbReference type="InterPro" id="IPR000792">
    <property type="entry name" value="Tscrpt_reg_LuxR_C"/>
</dbReference>
<dbReference type="SMART" id="SM00421">
    <property type="entry name" value="HTH_LUXR"/>
    <property type="match status" value="1"/>
</dbReference>
<dbReference type="PROSITE" id="PS00622">
    <property type="entry name" value="HTH_LUXR_1"/>
    <property type="match status" value="1"/>
</dbReference>
<dbReference type="InterPro" id="IPR011006">
    <property type="entry name" value="CheY-like_superfamily"/>
</dbReference>
<dbReference type="SUPFAM" id="SSF46894">
    <property type="entry name" value="C-terminal effector domain of the bipartite response regulators"/>
    <property type="match status" value="1"/>
</dbReference>
<gene>
    <name evidence="9" type="ORF">CLV56_1638</name>
</gene>
<evidence type="ECO:0000259" key="7">
    <source>
        <dbReference type="PROSITE" id="PS50043"/>
    </source>
</evidence>
<dbReference type="PANTHER" id="PTHR43214">
    <property type="entry name" value="TWO-COMPONENT RESPONSE REGULATOR"/>
    <property type="match status" value="1"/>
</dbReference>
<evidence type="ECO:0000256" key="1">
    <source>
        <dbReference type="ARBA" id="ARBA00022553"/>
    </source>
</evidence>
<dbReference type="InterPro" id="IPR058245">
    <property type="entry name" value="NreC/VraR/RcsB-like_REC"/>
</dbReference>
<evidence type="ECO:0000256" key="4">
    <source>
        <dbReference type="ARBA" id="ARBA00023163"/>
    </source>
</evidence>
<sequence>MTGGHGTAAPGDEPPTSVPDGAPDGRIRVAVVDDHPVFRLGIAGLLASLDGIELVAQADGPDQARQAVDSGVDVVLMDLDLAGESGIVLTRELLGRDPDLRVLVVTMSEDDVSVLAAIRAGARGYLLKSAPPERVEHAIRAVASGELILGSGVAERALSYVSSPGPSTTGLRATAGLTDREAEVLALVARGLDNAAIARALVLSDKTVRNHVSNVITKLGVRDRAAAVAAARDAGIVAS</sequence>
<proteinExistence type="predicted"/>
<evidence type="ECO:0000313" key="9">
    <source>
        <dbReference type="EMBL" id="PJJ57409.1"/>
    </source>
</evidence>
<keyword evidence="2" id="KW-0805">Transcription regulation</keyword>
<protein>
    <submittedName>
        <fullName evidence="9">DNA-binding NarL/FixJ family response regulator</fullName>
    </submittedName>
</protein>
<dbReference type="Pfam" id="PF00196">
    <property type="entry name" value="GerE"/>
    <property type="match status" value="1"/>
</dbReference>
<dbReference type="CDD" id="cd06170">
    <property type="entry name" value="LuxR_C_like"/>
    <property type="match status" value="1"/>
</dbReference>
<feature type="domain" description="Response regulatory" evidence="8">
    <location>
        <begin position="28"/>
        <end position="143"/>
    </location>
</feature>
<dbReference type="SMART" id="SM00448">
    <property type="entry name" value="REC"/>
    <property type="match status" value="1"/>
</dbReference>
<dbReference type="PANTHER" id="PTHR43214:SF24">
    <property type="entry name" value="TRANSCRIPTIONAL REGULATORY PROTEIN NARL-RELATED"/>
    <property type="match status" value="1"/>
</dbReference>
<comment type="caution">
    <text evidence="9">The sequence shown here is derived from an EMBL/GenBank/DDBJ whole genome shotgun (WGS) entry which is preliminary data.</text>
</comment>